<protein>
    <recommendedName>
        <fullName evidence="3">EF-hand domain-containing protein</fullName>
    </recommendedName>
</protein>
<keyword evidence="2" id="KW-1185">Reference proteome</keyword>
<dbReference type="PROSITE" id="PS51257">
    <property type="entry name" value="PROKAR_LIPOPROTEIN"/>
    <property type="match status" value="1"/>
</dbReference>
<dbReference type="PROSITE" id="PS00018">
    <property type="entry name" value="EF_HAND_1"/>
    <property type="match status" value="1"/>
</dbReference>
<evidence type="ECO:0000313" key="2">
    <source>
        <dbReference type="Proteomes" id="UP001460072"/>
    </source>
</evidence>
<accession>A0ABU9N792</accession>
<reference evidence="1 2" key="1">
    <citation type="submission" date="2024-03" db="EMBL/GenBank/DDBJ databases">
        <title>Two novel species of the genus Flavobacterium exhibiting potentially degradation of complex polysaccharides.</title>
        <authorList>
            <person name="Lian X."/>
        </authorList>
    </citation>
    <scope>NUCLEOTIDE SEQUENCE [LARGE SCALE GENOMIC DNA]</scope>
    <source>
        <strain evidence="2">j3</strain>
    </source>
</reference>
<evidence type="ECO:0000313" key="1">
    <source>
        <dbReference type="EMBL" id="MEM0542734.1"/>
    </source>
</evidence>
<dbReference type="EMBL" id="JBCGDO010000010">
    <property type="protein sequence ID" value="MEM0542734.1"/>
    <property type="molecule type" value="Genomic_DNA"/>
</dbReference>
<dbReference type="InterPro" id="IPR018247">
    <property type="entry name" value="EF_Hand_1_Ca_BS"/>
</dbReference>
<sequence length="237" mass="27261">MNKSLLFISLLTISSFLSCKNEELVKPKVTYDNLSKTKGEVIKDTTQIEIADLPVLMEGTNYLIFPIGTVVSDRKSTKSSYEAGTSYTVSNYGEYQITGFLKNLKFQEIGKDSIYALSEKPIFIETATYLKPIADKNRLQLLLYTLSDLDTNKDKKIDENDVKSLYLSAISGKDFIKISPDFQELIDWKLIDSKARLYFRTTEDSNKNGEFDKEDKLHYYFLNLLDKEKKVQEYKPV</sequence>
<dbReference type="RefSeq" id="WP_342695940.1">
    <property type="nucleotide sequence ID" value="NZ_JBCGDO010000010.1"/>
</dbReference>
<name>A0ABU9N792_9FLAO</name>
<gene>
    <name evidence="1" type="ORF">WFZ85_08885</name>
</gene>
<organism evidence="1 2">
    <name type="scientific">Flavobacterium aureirubrum</name>
    <dbReference type="NCBI Taxonomy" id="3133147"/>
    <lineage>
        <taxon>Bacteria</taxon>
        <taxon>Pseudomonadati</taxon>
        <taxon>Bacteroidota</taxon>
        <taxon>Flavobacteriia</taxon>
        <taxon>Flavobacteriales</taxon>
        <taxon>Flavobacteriaceae</taxon>
        <taxon>Flavobacterium</taxon>
    </lineage>
</organism>
<proteinExistence type="predicted"/>
<dbReference type="Proteomes" id="UP001460072">
    <property type="component" value="Unassembled WGS sequence"/>
</dbReference>
<evidence type="ECO:0008006" key="3">
    <source>
        <dbReference type="Google" id="ProtNLM"/>
    </source>
</evidence>
<comment type="caution">
    <text evidence="1">The sequence shown here is derived from an EMBL/GenBank/DDBJ whole genome shotgun (WGS) entry which is preliminary data.</text>
</comment>